<dbReference type="InterPro" id="IPR017853">
    <property type="entry name" value="GH"/>
</dbReference>
<dbReference type="AlphaFoldDB" id="A8ST17"/>
<dbReference type="CAZy" id="GH18">
    <property type="family name" value="Glycoside Hydrolase Family 18"/>
</dbReference>
<dbReference type="Gene3D" id="3.20.20.80">
    <property type="entry name" value="Glycosidases"/>
    <property type="match status" value="1"/>
</dbReference>
<reference evidence="2" key="2">
    <citation type="submission" date="2007-06" db="EMBL/GenBank/DDBJ databases">
        <authorList>
            <person name="Sanchez S."/>
            <person name="Hourdez S."/>
            <person name="Lallier F.H."/>
        </authorList>
    </citation>
    <scope>NUCLEOTIDE SEQUENCE</scope>
</reference>
<accession>A8ST17</accession>
<name>A8ST17_RIFPA</name>
<feature type="non-terminal residue" evidence="2">
    <location>
        <position position="1"/>
    </location>
</feature>
<dbReference type="SUPFAM" id="SSF51445">
    <property type="entry name" value="(Trans)glycosidases"/>
    <property type="match status" value="1"/>
</dbReference>
<sequence>SRNSETGDPMLLNMAWTLNYYVTLGAPREKLVVGMASYGRAFKTASNAQHGLGIPTAGSAPAGL</sequence>
<feature type="domain" description="GH18" evidence="1">
    <location>
        <begin position="11"/>
        <end position="51"/>
    </location>
</feature>
<organism evidence="2">
    <name type="scientific">Riftia pachyptila</name>
    <name type="common">Vent tube worm</name>
    <dbReference type="NCBI Taxonomy" id="6426"/>
    <lineage>
        <taxon>Eukaryota</taxon>
        <taxon>Metazoa</taxon>
        <taxon>Spiralia</taxon>
        <taxon>Lophotrochozoa</taxon>
        <taxon>Annelida</taxon>
        <taxon>Polychaeta</taxon>
        <taxon>Sedentaria</taxon>
        <taxon>Canalipalpata</taxon>
        <taxon>Sabellida</taxon>
        <taxon>Siboglinidae</taxon>
        <taxon>Riftia</taxon>
    </lineage>
</organism>
<evidence type="ECO:0000313" key="2">
    <source>
        <dbReference type="EMBL" id="ABW24371.1"/>
    </source>
</evidence>
<dbReference type="InterPro" id="IPR029070">
    <property type="entry name" value="Chitinase_insertion_sf"/>
</dbReference>
<proteinExistence type="evidence at transcript level"/>
<dbReference type="GO" id="GO:0005975">
    <property type="term" value="P:carbohydrate metabolic process"/>
    <property type="evidence" value="ECO:0007669"/>
    <property type="project" value="InterPro"/>
</dbReference>
<dbReference type="Gene3D" id="3.10.50.10">
    <property type="match status" value="1"/>
</dbReference>
<dbReference type="EMBL" id="EF648464">
    <property type="protein sequence ID" value="ABW24371.1"/>
    <property type="molecule type" value="mRNA"/>
</dbReference>
<dbReference type="InterPro" id="IPR001223">
    <property type="entry name" value="Glyco_hydro18_cat"/>
</dbReference>
<evidence type="ECO:0000259" key="1">
    <source>
        <dbReference type="Pfam" id="PF00704"/>
    </source>
</evidence>
<feature type="non-terminal residue" evidence="2">
    <location>
        <position position="64"/>
    </location>
</feature>
<dbReference type="Pfam" id="PF00704">
    <property type="entry name" value="Glyco_hydro_18"/>
    <property type="match status" value="1"/>
</dbReference>
<protein>
    <submittedName>
        <fullName evidence="2">Chitinase</fullName>
    </submittedName>
</protein>
<reference evidence="2" key="1">
    <citation type="journal article" date="2007" name="BMC Genomics">
        <title>Identification of proteins involved in the functioning of Riftia pachyptila symbiosis by Subtractive Suppression Hybridization.</title>
        <authorList>
            <person name="Sanchez S."/>
            <person name="Hourdez S."/>
            <person name="Lallier F.H."/>
        </authorList>
    </citation>
    <scope>NUCLEOTIDE SEQUENCE</scope>
</reference>